<keyword evidence="15" id="KW-0687">Ribonucleoprotein</keyword>
<evidence type="ECO:0000256" key="15">
    <source>
        <dbReference type="ARBA" id="ARBA00023274"/>
    </source>
</evidence>
<dbReference type="GO" id="GO:0044172">
    <property type="term" value="C:host cell endoplasmic reticulum-Golgi intermediate compartment"/>
    <property type="evidence" value="ECO:0007669"/>
    <property type="project" value="UniProtKB-SubCell"/>
</dbReference>
<keyword evidence="9" id="KW-1048">Host nucleus</keyword>
<dbReference type="GO" id="GO:0042025">
    <property type="term" value="C:host cell nucleus"/>
    <property type="evidence" value="ECO:0007669"/>
    <property type="project" value="UniProtKB-SubCell"/>
</dbReference>
<evidence type="ECO:0000256" key="5">
    <source>
        <dbReference type="ARBA" id="ARBA00004452"/>
    </source>
</evidence>
<dbReference type="EMBL" id="KM001087">
    <property type="protein sequence ID" value="AIF71032.1"/>
    <property type="molecule type" value="Viral_cRNA"/>
</dbReference>
<keyword evidence="13 18" id="KW-0543">Viral nucleoprotein</keyword>
<dbReference type="InterPro" id="IPR009522">
    <property type="entry name" value="Capsid_Phlebovir/Tenuivir"/>
</dbReference>
<dbReference type="GO" id="GO:0003723">
    <property type="term" value="F:RNA binding"/>
    <property type="evidence" value="ECO:0007669"/>
    <property type="project" value="UniProtKB-KW"/>
</dbReference>
<evidence type="ECO:0000256" key="16">
    <source>
        <dbReference type="ARBA" id="ARBA00033344"/>
    </source>
</evidence>
<keyword evidence="12" id="KW-0694">RNA-binding</keyword>
<evidence type="ECO:0000256" key="6">
    <source>
        <dbReference type="ARBA" id="ARBA00005299"/>
    </source>
</evidence>
<evidence type="ECO:0000313" key="19">
    <source>
        <dbReference type="Proteomes" id="UP000170237"/>
    </source>
</evidence>
<proteinExistence type="inferred from homology"/>
<dbReference type="Proteomes" id="UP000170237">
    <property type="component" value="Genome"/>
</dbReference>
<reference evidence="18 19" key="1">
    <citation type="journal article" date="2014" name="Virology">
        <title>Metagenomic shotgun sequencing of a Bunyavirus in wild-caught Aedes aegypti from Thailand informs the evolutionary and genomic history of the Phleboviruses.</title>
        <authorList>
            <person name="Chandler J.A."/>
            <person name="Thongsripong P."/>
            <person name="Green A."/>
            <person name="Kittayapong P."/>
            <person name="Wilcox B.A."/>
            <person name="Schroth G.P."/>
            <person name="Kapan D.D."/>
            <person name="Bennett S.N."/>
        </authorList>
    </citation>
    <scope>NUCLEOTIDE SEQUENCE [LARGE SCALE GENOMIC DNA]</scope>
</reference>
<dbReference type="InterPro" id="IPR015971">
    <property type="entry name" value="Nucleocapsid_Phlebovirus"/>
</dbReference>
<dbReference type="Pfam" id="PF05733">
    <property type="entry name" value="Tenui_N"/>
    <property type="match status" value="1"/>
</dbReference>
<evidence type="ECO:0000256" key="2">
    <source>
        <dbReference type="ARBA" id="ARBA00004147"/>
    </source>
</evidence>
<evidence type="ECO:0000256" key="14">
    <source>
        <dbReference type="ARBA" id="ARBA00023200"/>
    </source>
</evidence>
<evidence type="ECO:0000256" key="8">
    <source>
        <dbReference type="ARBA" id="ARBA00022561"/>
    </source>
</evidence>
<evidence type="ECO:0000256" key="3">
    <source>
        <dbReference type="ARBA" id="ARBA00004192"/>
    </source>
</evidence>
<evidence type="ECO:0000256" key="13">
    <source>
        <dbReference type="ARBA" id="ARBA00023086"/>
    </source>
</evidence>
<evidence type="ECO:0000313" key="18">
    <source>
        <dbReference type="EMBL" id="AIF71032.1"/>
    </source>
</evidence>
<evidence type="ECO:0000256" key="12">
    <source>
        <dbReference type="ARBA" id="ARBA00022884"/>
    </source>
</evidence>
<evidence type="ECO:0000256" key="10">
    <source>
        <dbReference type="ARBA" id="ARBA00022812"/>
    </source>
</evidence>
<evidence type="ECO:0000256" key="1">
    <source>
        <dbReference type="ARBA" id="ARBA00004136"/>
    </source>
</evidence>
<evidence type="ECO:0000256" key="17">
    <source>
        <dbReference type="ARBA" id="ARBA00046628"/>
    </source>
</evidence>
<keyword evidence="8" id="KW-0167">Capsid protein</keyword>
<evidence type="ECO:0000256" key="4">
    <source>
        <dbReference type="ARBA" id="ARBA00004328"/>
    </source>
</evidence>
<name>A0A075LY84_9VIRU</name>
<dbReference type="GO" id="GO:0044177">
    <property type="term" value="C:host cell Golgi apparatus"/>
    <property type="evidence" value="ECO:0007669"/>
    <property type="project" value="UniProtKB-SubCell"/>
</dbReference>
<keyword evidence="11" id="KW-0946">Virion</keyword>
<comment type="subcellular location">
    <subcellularLocation>
        <location evidence="1">Host Golgi apparatus</location>
    </subcellularLocation>
    <subcellularLocation>
        <location evidence="3">Host cytoplasm</location>
    </subcellularLocation>
    <subcellularLocation>
        <location evidence="5">Host endoplasmic reticulum-Golgi intermediate compartment</location>
    </subcellularLocation>
    <subcellularLocation>
        <location evidence="2">Host nucleus</location>
    </subcellularLocation>
    <subcellularLocation>
        <location evidence="4">Virion</location>
    </subcellularLocation>
</comment>
<evidence type="ECO:0000256" key="9">
    <source>
        <dbReference type="ARBA" id="ARBA00022562"/>
    </source>
</evidence>
<keyword evidence="10" id="KW-1040">Host Golgi apparatus</keyword>
<comment type="subunit">
    <text evidence="17">Homodimer. Homohexamer; ring-shaped, necessary to form the nucleocapsid. Homopentamers; opened pentamers in solution. Binds to viral genomic RNA. Interacts with glycoprotein Gn; this interaction allows packaging of nucleocapsids into virions.</text>
</comment>
<evidence type="ECO:0000256" key="11">
    <source>
        <dbReference type="ARBA" id="ARBA00022844"/>
    </source>
</evidence>
<sequence>MAEIKDLNDVRMEMNALVARVSEDSFLTVLRSTLAEFEYQGLDVLGIVREIFRRGTAAGRSRPDIQNDVSTMIILFLSRGNNVEKMLTRTNETGKTRITALRTIYNLANSVGRGGNTVVTLSRVAAVFPVGTLTILANETVAVPRAVTLSVNDFGTNFPRQMQTVIAAAVFPRGTQGTQLMKALLLYLIEENKLLSTTSGSTDADILAKVIPFARASFVSSIVPQSNRFQACLALRMLNDQNQLATEIVLPSNIFGQRFPSADLSFMA</sequence>
<accession>A0A075LY84</accession>
<comment type="similarity">
    <text evidence="6">Belongs to the phlebovirus nucleocapsid protein family.</text>
</comment>
<dbReference type="GO" id="GO:1990904">
    <property type="term" value="C:ribonucleoprotein complex"/>
    <property type="evidence" value="ECO:0007669"/>
    <property type="project" value="UniProtKB-KW"/>
</dbReference>
<protein>
    <recommendedName>
        <fullName evidence="7">Nucleoprotein</fullName>
    </recommendedName>
    <alternativeName>
        <fullName evidence="16">Nucleocapsid protein</fullName>
    </alternativeName>
</protein>
<organism evidence="18 19">
    <name type="scientific">Phasivirus phasiense</name>
    <dbReference type="NCBI Taxonomy" id="3052631"/>
    <lineage>
        <taxon>Viruses</taxon>
        <taxon>Riboviria</taxon>
        <taxon>Orthornavirae</taxon>
        <taxon>Negarnaviricota</taxon>
        <taxon>Polyploviricotina</taxon>
        <taxon>Bunyaviricetes</taxon>
        <taxon>Hareavirales</taxon>
        <taxon>Phenuiviridae</taxon>
        <taxon>Phasivirus</taxon>
    </lineage>
</organism>
<dbReference type="GO" id="GO:0019013">
    <property type="term" value="C:viral nucleocapsid"/>
    <property type="evidence" value="ECO:0007669"/>
    <property type="project" value="UniProtKB-KW"/>
</dbReference>
<evidence type="ECO:0000256" key="7">
    <source>
        <dbReference type="ARBA" id="ARBA00014389"/>
    </source>
</evidence>
<keyword evidence="14" id="KW-1035">Host cytoplasm</keyword>
<dbReference type="PIRSF" id="PIRSF003953">
    <property type="entry name" value="N_PhelboV"/>
    <property type="match status" value="1"/>
</dbReference>